<proteinExistence type="predicted"/>
<dbReference type="Proteomes" id="UP000078543">
    <property type="component" value="Unassembled WGS sequence"/>
</dbReference>
<dbReference type="OrthoDB" id="7313856at2"/>
<name>A0A178MWB8_9PROT</name>
<evidence type="ECO:0000313" key="2">
    <source>
        <dbReference type="Proteomes" id="UP000078543"/>
    </source>
</evidence>
<keyword evidence="2" id="KW-1185">Reference proteome</keyword>
<dbReference type="EMBL" id="LWQU01000104">
    <property type="protein sequence ID" value="OAN55011.1"/>
    <property type="molecule type" value="Genomic_DNA"/>
</dbReference>
<dbReference type="AlphaFoldDB" id="A0A178MWB8"/>
<comment type="caution">
    <text evidence="1">The sequence shown here is derived from an EMBL/GenBank/DDBJ whole genome shotgun (WGS) entry which is preliminary data.</text>
</comment>
<dbReference type="STRING" id="1437059.A6A05_00175"/>
<organism evidence="1 2">
    <name type="scientific">Magnetospirillum moscoviense</name>
    <dbReference type="NCBI Taxonomy" id="1437059"/>
    <lineage>
        <taxon>Bacteria</taxon>
        <taxon>Pseudomonadati</taxon>
        <taxon>Pseudomonadota</taxon>
        <taxon>Alphaproteobacteria</taxon>
        <taxon>Rhodospirillales</taxon>
        <taxon>Rhodospirillaceae</taxon>
        <taxon>Magnetospirillum</taxon>
    </lineage>
</organism>
<evidence type="ECO:0000313" key="1">
    <source>
        <dbReference type="EMBL" id="OAN55011.1"/>
    </source>
</evidence>
<protein>
    <submittedName>
        <fullName evidence="1">Uncharacterized protein</fullName>
    </submittedName>
</protein>
<accession>A0A178MWB8</accession>
<reference evidence="1 2" key="1">
    <citation type="submission" date="2016-04" db="EMBL/GenBank/DDBJ databases">
        <title>Draft genome sequence of freshwater magnetotactic bacteria Magnetospirillum marisnigri SP-1 and Magnetospirillum moscoviense BB-1.</title>
        <authorList>
            <person name="Koziaeva V."/>
            <person name="Dziuba M.V."/>
            <person name="Ivanov T.M."/>
            <person name="Kuznetsov B."/>
            <person name="Grouzdev D.S."/>
        </authorList>
    </citation>
    <scope>NUCLEOTIDE SEQUENCE [LARGE SCALE GENOMIC DNA]</scope>
    <source>
        <strain evidence="1 2">BB-1</strain>
    </source>
</reference>
<sequence length="687" mass="75384">MTRRGGGVHVWALRLTPGLLVLALLRHGAGLVLHVGSASPGARKCLDILARLGLMPGLRIHDIGLPVTDEHGRALSLRLEWRLLTLADALPMDDDGGIWIPARYGDQADGIRRAMRSYYCAYNREALILPLFAECAYRTGRVDGDVRLVECLVRFPCLGDWTAAHLPFDPGPAARLVALPSLRAAISLLRVLPESPRQWIRRLFRRVPRPEIKVDSQARQQGTILQQNIAWIFEQYPAGGHLYWHDGSGLDPARVVLYCNRRDAPLDDATRDRAGAMGLGWADAAFLPDHLARPLIDSVGCLGLAASAFPRRLGKVALWRWTTLCQLTVLIESYRALIRQVNAKAAYQSWVFLPQTLALALALRLEGGAFLWNFWSIHPLPVALHHFGMADLVFSWGPYHRGFYHVHRLDYRTMVDVGIVMGDGHLAGDDRRAAGYRAALAPNLRFVLTVLDTSYGPEASNSLGHVVDFYRSVLALVRAHPDWGCIIKSKSIYDSLPRTTGLQDVVASLEAEGRCLRVQFDERVSVVAKAGDLAVCSSINSAGFLAAVAGRPALHLDLAGIDVHPIARDGGSGQVIFRDVAGFEAAIEAVADGDTRLGDHSPWLDLIDPFRDGAGRSRVAAIIGAYMRGRTEGKNAEAALALAVEPWRSRTVVCDNGIPASDKGDVLWRQTYEWGREVSMVERSPGS</sequence>
<dbReference type="RefSeq" id="WP_068498037.1">
    <property type="nucleotide sequence ID" value="NZ_LWQU01000104.1"/>
</dbReference>
<gene>
    <name evidence="1" type="ORF">A6A05_00175</name>
</gene>